<dbReference type="InterPro" id="IPR023393">
    <property type="entry name" value="START-like_dom_sf"/>
</dbReference>
<reference evidence="6" key="1">
    <citation type="journal article" date="2023" name="Commun. Biol.">
        <title>Genome analysis of Parmales, the sister group of diatoms, reveals the evolutionary specialization of diatoms from phago-mixotrophs to photoautotrophs.</title>
        <authorList>
            <person name="Ban H."/>
            <person name="Sato S."/>
            <person name="Yoshikawa S."/>
            <person name="Yamada K."/>
            <person name="Nakamura Y."/>
            <person name="Ichinomiya M."/>
            <person name="Sato N."/>
            <person name="Blanc-Mathieu R."/>
            <person name="Endo H."/>
            <person name="Kuwata A."/>
            <person name="Ogata H."/>
        </authorList>
    </citation>
    <scope>NUCLEOTIDE SEQUENCE [LARGE SCALE GENOMIC DNA]</scope>
    <source>
        <strain evidence="6">NIES 3699</strain>
    </source>
</reference>
<name>A0A9W7EUH8_9STRA</name>
<evidence type="ECO:0000256" key="3">
    <source>
        <dbReference type="SAM" id="Phobius"/>
    </source>
</evidence>
<evidence type="ECO:0000313" key="6">
    <source>
        <dbReference type="Proteomes" id="UP001165160"/>
    </source>
</evidence>
<keyword evidence="3" id="KW-1133">Transmembrane helix</keyword>
<evidence type="ECO:0000259" key="4">
    <source>
        <dbReference type="PROSITE" id="PS50848"/>
    </source>
</evidence>
<feature type="transmembrane region" description="Helical" evidence="3">
    <location>
        <begin position="1370"/>
        <end position="1392"/>
    </location>
</feature>
<keyword evidence="6" id="KW-1185">Reference proteome</keyword>
<evidence type="ECO:0000256" key="1">
    <source>
        <dbReference type="SAM" id="Coils"/>
    </source>
</evidence>
<gene>
    <name evidence="5" type="ORF">TrVE_jg12266</name>
</gene>
<dbReference type="EMBL" id="BRXX01000105">
    <property type="protein sequence ID" value="GMH90343.1"/>
    <property type="molecule type" value="Genomic_DNA"/>
</dbReference>
<sequence length="1606" mass="181710">MPPKTSPARVYPDTPPLSVPDNSKFSSESDVMKNSQSALIERAFPLAEISKTIRYIEPLDGEFVLYRNSESPAPPSSVLAALEDLSSPLFTSYFRTQNKKVKSLSSKSVLITGFRRKHKSAGANILVTYTRTSPDTVTFTHDADAAPPNLNILRLNGNYVVEQVGENENETSLTINCSVDLDVNGSPKKQEEGRITAGIMKTASTLRAGGLRKSTMGKKSTVARRSDRRVEGAVKLMLGYLDVIKSDLDGSGKEDEVNQRFVDAIFDAHRDQADADAAPAIVDKFEAELKRYKEWKTDSLGSLGLVCVYRKGSELKYVTKLHCPVNNAIAMFFKGAFLFGEGEGELPKAICQDFKSGFEIVKAGSVYGLYEYEFSLLKKENCCYVIVKPASYVRKNKYYDNFIDDLGDEESKQVFEGVFKFEELADFICQVTAIFEDDLPSNGLNKVKLVKGIEGRERRAEKLVDREIQNALLQKIQENFKHFESPLPSHEEELLESCKNFSDNHSPESWVQLPKNSPFVNKFGSTKDGRIMHGRAELEVDCSVEAAVIYWFDYCSIARCRTSEEKGNLARIAVETSDRSSLVATVKSAPWPFYWREFVFKTVWKKLEGEDSFVLGTKTVDDKIDYGKNFRGVKGKTIVYVTFEKISGTSCKVRITQLSDLSGFVPAFVMNMKLQLSLNVAEEMRESFQKDDEVDRLGRAGILKRMRVNKEDYTEEEQKLIADALELSERAKDAQFRSLECKDPRVFIKSFPNLGGGERGREGEGEGVVIFGQAETVIDVLPDVAASWEFLLEGRNMKKNHFREGGIDRNTLNTSTHTIIYQQVRKIAPGIQPREWRSKGIWKKINDKKYLITYNDTDDFDERLGFKHNVVRASARSVLTFERLEDKMGVSQTKFIFIGRVALNGIVPHQVVELKQPEFLTSIGSTVRRTFDKSARIDLLRRDAFRKKLEAHDHNSYTKEEQGLIDGMLLKLEAYELEGTGKKKIKTPNPFCNLEMVNLGGMIFGKSKTTVRASPEAVLAYFWNSHARHHDKTEVVEKIALKPERDSDHVSVDFVVRKSNHSGTLHEREFVNMNLWKMIDDDTYVHVSVPTEHADRPRQGSAKGARRKSTIIPFANLGKGPRHQAEYFHAVKIKRSRGGGCFVEWIVSVDMKGKLQGLLNGPVVRDNLDRAEAMQQYFSNQKDLEEFEKIDGEILASSLMRSLSNSDAANVGEDRDDDDVIKFRMRVLFKRNAALGVLRKEYEWFEPMLVRIIQNKLRVGKDCPRPLHHLSAKDGERIGASFAASLATNVSAESAVGEWLARFPSMREVAGKYSWFEPMMAAIGRQLLGEVGWGLKSRMITGALLSVMDQISDLLVAWYYLSSSNLDDHIYGYITIGMVAVNIFFSTILALVNHHKNPKAMLWDLLWVFAGMKPLKDAMVVTSGGGKQEKSILNPMVEMTHPFELGGFYWTLNLILTQISLFISAYVYVENGDGEMRDEMIWKLISLLFGVWLVTFCVFLSFIKRSYLHTFISSMTGWGYTTYLFHSFNDDQQKAECLFTVHRSHWKGIESEVEEWVLKNWDGWVNDKQQWFEDIKASIPEELELKAGGEGVALSSERSTKGSGFE</sequence>
<evidence type="ECO:0000313" key="5">
    <source>
        <dbReference type="EMBL" id="GMH90343.1"/>
    </source>
</evidence>
<keyword evidence="3" id="KW-0812">Transmembrane</keyword>
<keyword evidence="1" id="KW-0175">Coiled coil</keyword>
<comment type="caution">
    <text evidence="5">The sequence shown here is derived from an EMBL/GenBank/DDBJ whole genome shotgun (WGS) entry which is preliminary data.</text>
</comment>
<feature type="transmembrane region" description="Helical" evidence="3">
    <location>
        <begin position="1481"/>
        <end position="1503"/>
    </location>
</feature>
<dbReference type="SUPFAM" id="SSF55961">
    <property type="entry name" value="Bet v1-like"/>
    <property type="match status" value="2"/>
</dbReference>
<accession>A0A9W7EUH8</accession>
<feature type="coiled-coil region" evidence="1">
    <location>
        <begin position="703"/>
        <end position="730"/>
    </location>
</feature>
<evidence type="ECO:0000256" key="2">
    <source>
        <dbReference type="SAM" id="MobiDB-lite"/>
    </source>
</evidence>
<feature type="transmembrane region" description="Helical" evidence="3">
    <location>
        <begin position="1448"/>
        <end position="1469"/>
    </location>
</feature>
<keyword evidence="3" id="KW-0472">Membrane</keyword>
<feature type="domain" description="START" evidence="4">
    <location>
        <begin position="1023"/>
        <end position="1165"/>
    </location>
</feature>
<proteinExistence type="predicted"/>
<protein>
    <recommendedName>
        <fullName evidence="4">START domain-containing protein</fullName>
    </recommendedName>
</protein>
<organism evidence="5 6">
    <name type="scientific">Triparma verrucosa</name>
    <dbReference type="NCBI Taxonomy" id="1606542"/>
    <lineage>
        <taxon>Eukaryota</taxon>
        <taxon>Sar</taxon>
        <taxon>Stramenopiles</taxon>
        <taxon>Ochrophyta</taxon>
        <taxon>Bolidophyceae</taxon>
        <taxon>Parmales</taxon>
        <taxon>Triparmaceae</taxon>
        <taxon>Triparma</taxon>
    </lineage>
</organism>
<feature type="region of interest" description="Disordered" evidence="2">
    <location>
        <begin position="1"/>
        <end position="28"/>
    </location>
</feature>
<dbReference type="InterPro" id="IPR002913">
    <property type="entry name" value="START_lipid-bd_dom"/>
</dbReference>
<dbReference type="PROSITE" id="PS50848">
    <property type="entry name" value="START"/>
    <property type="match status" value="1"/>
</dbReference>
<dbReference type="Proteomes" id="UP001165160">
    <property type="component" value="Unassembled WGS sequence"/>
</dbReference>
<dbReference type="GO" id="GO:0008289">
    <property type="term" value="F:lipid binding"/>
    <property type="evidence" value="ECO:0007669"/>
    <property type="project" value="InterPro"/>
</dbReference>
<dbReference type="Gene3D" id="3.30.530.20">
    <property type="match status" value="3"/>
</dbReference>